<comment type="cofactor">
    <cofactor evidence="1">
        <name>a divalent metal cation</name>
        <dbReference type="ChEBI" id="CHEBI:60240"/>
    </cofactor>
</comment>
<sequence length="227" mass="26056">MRQTFCRHKSDHLVKSTLVVAPDGYILDIQGPYFLDGRNNDATTLRHELENDENLNNWFRPGDIVVVDRGYRDVIDTLEGLGLVCEIPSTPASGQRQLTTEDANETRLITKTRWIVEARNGNLKSIFKLLNQIQQIHILPNIGDFFRIGGAIINRWVALSVQQVIDFPKLTIEFLKHLTAGVLQIELAPSYIQDTLQRNNEQKFQVEMLYDVDQIPDLGFLRARIWS</sequence>
<feature type="domain" description="DDE Tnp4" evidence="3">
    <location>
        <begin position="2"/>
        <end position="145"/>
    </location>
</feature>
<comment type="caution">
    <text evidence="4">The sequence shown here is derived from an EMBL/GenBank/DDBJ whole genome shotgun (WGS) entry which is preliminary data.</text>
</comment>
<dbReference type="EMBL" id="JBJJXI010000122">
    <property type="protein sequence ID" value="KAL3389731.1"/>
    <property type="molecule type" value="Genomic_DNA"/>
</dbReference>
<gene>
    <name evidence="4" type="ORF">TKK_015096</name>
</gene>
<proteinExistence type="predicted"/>
<accession>A0ABD2WA46</accession>
<keyword evidence="2" id="KW-0479">Metal-binding</keyword>
<name>A0ABD2WA46_9HYME</name>
<dbReference type="Proteomes" id="UP001627154">
    <property type="component" value="Unassembled WGS sequence"/>
</dbReference>
<protein>
    <recommendedName>
        <fullName evidence="3">DDE Tnp4 domain-containing protein</fullName>
    </recommendedName>
</protein>
<reference evidence="4 5" key="1">
    <citation type="journal article" date="2024" name="bioRxiv">
        <title>A reference genome for Trichogramma kaykai: A tiny desert-dwelling parasitoid wasp with competing sex-ratio distorters.</title>
        <authorList>
            <person name="Culotta J."/>
            <person name="Lindsey A.R."/>
        </authorList>
    </citation>
    <scope>NUCLEOTIDE SEQUENCE [LARGE SCALE GENOMIC DNA]</scope>
    <source>
        <strain evidence="4 5">KSX58</strain>
    </source>
</reference>
<dbReference type="Pfam" id="PF13359">
    <property type="entry name" value="DDE_Tnp_4"/>
    <property type="match status" value="1"/>
</dbReference>
<evidence type="ECO:0000256" key="2">
    <source>
        <dbReference type="ARBA" id="ARBA00022723"/>
    </source>
</evidence>
<keyword evidence="5" id="KW-1185">Reference proteome</keyword>
<evidence type="ECO:0000313" key="4">
    <source>
        <dbReference type="EMBL" id="KAL3389731.1"/>
    </source>
</evidence>
<organism evidence="4 5">
    <name type="scientific">Trichogramma kaykai</name>
    <dbReference type="NCBI Taxonomy" id="54128"/>
    <lineage>
        <taxon>Eukaryota</taxon>
        <taxon>Metazoa</taxon>
        <taxon>Ecdysozoa</taxon>
        <taxon>Arthropoda</taxon>
        <taxon>Hexapoda</taxon>
        <taxon>Insecta</taxon>
        <taxon>Pterygota</taxon>
        <taxon>Neoptera</taxon>
        <taxon>Endopterygota</taxon>
        <taxon>Hymenoptera</taxon>
        <taxon>Apocrita</taxon>
        <taxon>Proctotrupomorpha</taxon>
        <taxon>Chalcidoidea</taxon>
        <taxon>Trichogrammatidae</taxon>
        <taxon>Trichogramma</taxon>
    </lineage>
</organism>
<evidence type="ECO:0000313" key="5">
    <source>
        <dbReference type="Proteomes" id="UP001627154"/>
    </source>
</evidence>
<dbReference type="AlphaFoldDB" id="A0ABD2WA46"/>
<evidence type="ECO:0000256" key="1">
    <source>
        <dbReference type="ARBA" id="ARBA00001968"/>
    </source>
</evidence>
<evidence type="ECO:0000259" key="3">
    <source>
        <dbReference type="Pfam" id="PF13359"/>
    </source>
</evidence>
<dbReference type="GO" id="GO:0046872">
    <property type="term" value="F:metal ion binding"/>
    <property type="evidence" value="ECO:0007669"/>
    <property type="project" value="UniProtKB-KW"/>
</dbReference>
<dbReference type="InterPro" id="IPR027806">
    <property type="entry name" value="HARBI1_dom"/>
</dbReference>